<evidence type="ECO:0000256" key="6">
    <source>
        <dbReference type="PIRSR" id="PIRSR001430-2"/>
    </source>
</evidence>
<dbReference type="Proteomes" id="UP000576792">
    <property type="component" value="Unassembled WGS sequence"/>
</dbReference>
<feature type="active site" description="Nucleophile" evidence="4 5">
    <location>
        <position position="52"/>
    </location>
</feature>
<reference evidence="9 10" key="1">
    <citation type="submission" date="2020-03" db="EMBL/GenBank/DDBJ databases">
        <title>Sequencing the genomes of 1000 actinobacteria strains.</title>
        <authorList>
            <person name="Klenk H.-P."/>
        </authorList>
    </citation>
    <scope>NUCLEOTIDE SEQUENCE [LARGE SCALE GENOMIC DNA]</scope>
    <source>
        <strain evidence="9 10">DSM 18964</strain>
    </source>
</reference>
<dbReference type="Gene3D" id="3.30.70.660">
    <property type="entry name" value="Pseudouridine synthase I, catalytic domain, C-terminal subdomain"/>
    <property type="match status" value="1"/>
</dbReference>
<dbReference type="RefSeq" id="WP_167950457.1">
    <property type="nucleotide sequence ID" value="NZ_BAAAPQ010000025.1"/>
</dbReference>
<comment type="subunit">
    <text evidence="4">Homodimer.</text>
</comment>
<dbReference type="GO" id="GO:0031119">
    <property type="term" value="P:tRNA pseudouridine synthesis"/>
    <property type="evidence" value="ECO:0007669"/>
    <property type="project" value="UniProtKB-UniRule"/>
</dbReference>
<dbReference type="PANTHER" id="PTHR11142:SF0">
    <property type="entry name" value="TRNA PSEUDOURIDINE SYNTHASE-LIKE 1"/>
    <property type="match status" value="1"/>
</dbReference>
<comment type="caution">
    <text evidence="4">Lacks conserved residue(s) required for the propagation of feature annotation.</text>
</comment>
<evidence type="ECO:0000313" key="10">
    <source>
        <dbReference type="Proteomes" id="UP000576792"/>
    </source>
</evidence>
<name>A0A846S706_9MICO</name>
<dbReference type="GO" id="GO:0003723">
    <property type="term" value="F:RNA binding"/>
    <property type="evidence" value="ECO:0007669"/>
    <property type="project" value="InterPro"/>
</dbReference>
<comment type="function">
    <text evidence="4">Formation of pseudouridine at positions 38, 39 and 40 in the anticodon stem and loop of transfer RNAs.</text>
</comment>
<keyword evidence="2 4" id="KW-0819">tRNA processing</keyword>
<dbReference type="NCBIfam" id="TIGR00071">
    <property type="entry name" value="hisT_truA"/>
    <property type="match status" value="1"/>
</dbReference>
<dbReference type="GO" id="GO:0160147">
    <property type="term" value="F:tRNA pseudouridine(38-40) synthase activity"/>
    <property type="evidence" value="ECO:0007669"/>
    <property type="project" value="UniProtKB-EC"/>
</dbReference>
<dbReference type="PIRSF" id="PIRSF001430">
    <property type="entry name" value="tRNA_psdUrid_synth"/>
    <property type="match status" value="1"/>
</dbReference>
<accession>A0A846S706</accession>
<comment type="caution">
    <text evidence="9">The sequence shown here is derived from an EMBL/GenBank/DDBJ whole genome shotgun (WGS) entry which is preliminary data.</text>
</comment>
<dbReference type="HAMAP" id="MF_00171">
    <property type="entry name" value="TruA"/>
    <property type="match status" value="1"/>
</dbReference>
<evidence type="ECO:0000256" key="2">
    <source>
        <dbReference type="ARBA" id="ARBA00022694"/>
    </source>
</evidence>
<keyword evidence="10" id="KW-1185">Reference proteome</keyword>
<dbReference type="SUPFAM" id="SSF55120">
    <property type="entry name" value="Pseudouridine synthase"/>
    <property type="match status" value="1"/>
</dbReference>
<sequence>MTRFRIDLGYRGTDFHGWAKQPGLRTVQSTLEAGLTRITGAEVTTVVAGRTDAGVHARRQVVHIDLPTTGIEKLIGQSSRSAEAALLSRLRGVLTADDADDLVIHSVSEVPGAFDARFSALWRSYRYRLADHRSFIDPLLTPVTPRHKGELDAEAMAVAAREVRGLHDFLPFCKPREGATTIRTLYELEVVRDQEAVIVIDLRADAFCHHMVRALVGGLIKVGSGSWPVTRPAELIAEADAGIDPDAPMFVTPAHGLVLTEVGFPDPEFYAARAEQTMARRSRE</sequence>
<dbReference type="Pfam" id="PF01416">
    <property type="entry name" value="PseudoU_synth_1"/>
    <property type="match status" value="1"/>
</dbReference>
<dbReference type="InterPro" id="IPR020097">
    <property type="entry name" value="PsdUridine_synth_TruA_a/b_dom"/>
</dbReference>
<dbReference type="InterPro" id="IPR001406">
    <property type="entry name" value="PsdUridine_synth_TruA"/>
</dbReference>
<dbReference type="Gene3D" id="3.30.70.580">
    <property type="entry name" value="Pseudouridine synthase I, catalytic domain, N-terminal subdomain"/>
    <property type="match status" value="1"/>
</dbReference>
<dbReference type="InterPro" id="IPR020094">
    <property type="entry name" value="TruA/RsuA/RluB/E/F_N"/>
</dbReference>
<dbReference type="PANTHER" id="PTHR11142">
    <property type="entry name" value="PSEUDOURIDYLATE SYNTHASE"/>
    <property type="match status" value="1"/>
</dbReference>
<dbReference type="InterPro" id="IPR020095">
    <property type="entry name" value="PsdUridine_synth_TruA_C"/>
</dbReference>
<organism evidence="9 10">
    <name type="scientific">Brevibacterium marinum</name>
    <dbReference type="NCBI Taxonomy" id="418643"/>
    <lineage>
        <taxon>Bacteria</taxon>
        <taxon>Bacillati</taxon>
        <taxon>Actinomycetota</taxon>
        <taxon>Actinomycetes</taxon>
        <taxon>Micrococcales</taxon>
        <taxon>Brevibacteriaceae</taxon>
        <taxon>Brevibacterium</taxon>
    </lineage>
</organism>
<feature type="binding site" evidence="4 6">
    <location>
        <position position="125"/>
    </location>
    <ligand>
        <name>substrate</name>
    </ligand>
</feature>
<gene>
    <name evidence="4" type="primary">truA</name>
    <name evidence="9" type="ORF">BKA07_001642</name>
</gene>
<comment type="similarity">
    <text evidence="1 4 7">Belongs to the tRNA pseudouridine synthase TruA family.</text>
</comment>
<protein>
    <recommendedName>
        <fullName evidence="4">tRNA pseudouridine synthase A</fullName>
        <ecNumber evidence="4">5.4.99.12</ecNumber>
    </recommendedName>
    <alternativeName>
        <fullName evidence="4">tRNA pseudouridine(38-40) synthase</fullName>
    </alternativeName>
    <alternativeName>
        <fullName evidence="4">tRNA pseudouridylate synthase I</fullName>
    </alternativeName>
    <alternativeName>
        <fullName evidence="4">tRNA-uridine isomerase I</fullName>
    </alternativeName>
</protein>
<evidence type="ECO:0000313" key="9">
    <source>
        <dbReference type="EMBL" id="NJC56607.1"/>
    </source>
</evidence>
<keyword evidence="3 4" id="KW-0413">Isomerase</keyword>
<evidence type="ECO:0000259" key="8">
    <source>
        <dbReference type="Pfam" id="PF01416"/>
    </source>
</evidence>
<proteinExistence type="inferred from homology"/>
<dbReference type="EC" id="5.4.99.12" evidence="4"/>
<dbReference type="AlphaFoldDB" id="A0A846S706"/>
<evidence type="ECO:0000256" key="7">
    <source>
        <dbReference type="RuleBase" id="RU003792"/>
    </source>
</evidence>
<comment type="catalytic activity">
    <reaction evidence="4 7">
        <text>uridine(38/39/40) in tRNA = pseudouridine(38/39/40) in tRNA</text>
        <dbReference type="Rhea" id="RHEA:22376"/>
        <dbReference type="Rhea" id="RHEA-COMP:10085"/>
        <dbReference type="Rhea" id="RHEA-COMP:10087"/>
        <dbReference type="ChEBI" id="CHEBI:65314"/>
        <dbReference type="ChEBI" id="CHEBI:65315"/>
        <dbReference type="EC" id="5.4.99.12"/>
    </reaction>
</comment>
<feature type="domain" description="Pseudouridine synthase I TruA alpha/beta" evidence="8">
    <location>
        <begin position="159"/>
        <end position="265"/>
    </location>
</feature>
<dbReference type="CDD" id="cd02570">
    <property type="entry name" value="PseudoU_synth_EcTruA"/>
    <property type="match status" value="1"/>
</dbReference>
<dbReference type="EMBL" id="JAATJN010000001">
    <property type="protein sequence ID" value="NJC56607.1"/>
    <property type="molecule type" value="Genomic_DNA"/>
</dbReference>
<evidence type="ECO:0000256" key="3">
    <source>
        <dbReference type="ARBA" id="ARBA00023235"/>
    </source>
</evidence>
<evidence type="ECO:0000256" key="4">
    <source>
        <dbReference type="HAMAP-Rule" id="MF_00171"/>
    </source>
</evidence>
<evidence type="ECO:0000256" key="5">
    <source>
        <dbReference type="PIRSR" id="PIRSR001430-1"/>
    </source>
</evidence>
<evidence type="ECO:0000256" key="1">
    <source>
        <dbReference type="ARBA" id="ARBA00009375"/>
    </source>
</evidence>
<dbReference type="InterPro" id="IPR020103">
    <property type="entry name" value="PsdUridine_synth_cat_dom_sf"/>
</dbReference>